<gene>
    <name evidence="8" type="ORF">GCM10022286_22110</name>
</gene>
<dbReference type="Pfam" id="PF04542">
    <property type="entry name" value="Sigma70_r2"/>
    <property type="match status" value="1"/>
</dbReference>
<proteinExistence type="inferred from homology"/>
<keyword evidence="9" id="KW-1185">Reference proteome</keyword>
<dbReference type="PANTHER" id="PTHR30603">
    <property type="entry name" value="RNA POLYMERASE SIGMA FACTOR RPO"/>
    <property type="match status" value="1"/>
</dbReference>
<dbReference type="InterPro" id="IPR036388">
    <property type="entry name" value="WH-like_DNA-bd_sf"/>
</dbReference>
<dbReference type="Pfam" id="PF00140">
    <property type="entry name" value="Sigma70_r1_2"/>
    <property type="match status" value="1"/>
</dbReference>
<dbReference type="InterPro" id="IPR014284">
    <property type="entry name" value="RNA_pol_sigma-70_dom"/>
</dbReference>
<dbReference type="InterPro" id="IPR050239">
    <property type="entry name" value="Sigma-70_RNA_pol_init_factors"/>
</dbReference>
<dbReference type="CDD" id="cd06171">
    <property type="entry name" value="Sigma70_r4"/>
    <property type="match status" value="1"/>
</dbReference>
<dbReference type="PANTHER" id="PTHR30603:SF60">
    <property type="entry name" value="RNA POLYMERASE SIGMA FACTOR RPOD"/>
    <property type="match status" value="1"/>
</dbReference>
<sequence length="843" mass="91621">MKVDDEGFIIDRVDRDLPERWKNIRPVSADPIKDYLRTIGRAPLLTAEEEVSLAKEIEVGVVAQGRLAQPATAGSSSAYRRELTLLARQGRNAYRRMAHANLRLVVSIAKRFLRSGVPFLDLIQEGNIGLLRAIEMFDYSLGNKFSTYATWWIRQSITRAIADRGRLIRVPVHVNEDIGRLRSARTKLEHATGREPLIGELAQAVAKDIREVERLFSYDRPVLSLDTPLRSSESDGSTVADLLVDGDAASLDEAFAAASLKPALEQLLLDLPQREADILRLRAGLVDGRQWTLDSIGEMFGVTRERIRQLEKSALAQLRAPKRRRFLAEFLTTGESERSAGRAFSARRPWQSTPSSITDMIDADGLDSLVRWAVQAVARSNEVDPGKRKRRRQQNAPSAPARLPASSRSRDDQGTTAAGVPPGSSESAQVAIAPDKTRGVKGPATNSTSNEIPKNAWTDYPEFVSADVASRFRGGATPQRIAAAWGIDSRDVVVMLCMTVFQLDETSKHSADAYQQGQRYSDVDLMTILSMIREGAGVTAIAHAVGRTPFAIASQIVSRDKFRKEWLASTGSGIARRPDAANADAAGSEPTHPRDVQVQTDDALDDWKKQPRYAAQVRDGIVTAYRRGRPPFEIAYSTGLSQAEVVSVLASECHGIAVADPATGRQHFSGLGQDGKARVSEMRGAGATVPEIAHHLGLPAFAVAWHVILDEQPQARPAGVREAEPALEDPQPEQPASSAVATEPPSLSSGKALLSKYSAGESPFDIAARTDIPMREVIRLLSIELLGLDPSAQEGARVTHKGHALSPLEALQASQQILAGASVATVADQFGRSRFAIAPPLDR</sequence>
<protein>
    <recommendedName>
        <fullName evidence="7">RNA polymerase sigma-70 domain-containing protein</fullName>
    </recommendedName>
</protein>
<dbReference type="InterPro" id="IPR000943">
    <property type="entry name" value="RNA_pol_sigma70"/>
</dbReference>
<dbReference type="InterPro" id="IPR013325">
    <property type="entry name" value="RNA_pol_sigma_r2"/>
</dbReference>
<evidence type="ECO:0000256" key="3">
    <source>
        <dbReference type="ARBA" id="ARBA00023082"/>
    </source>
</evidence>
<evidence type="ECO:0000313" key="9">
    <source>
        <dbReference type="Proteomes" id="UP001415169"/>
    </source>
</evidence>
<comment type="caution">
    <text evidence="8">The sequence shown here is derived from an EMBL/GenBank/DDBJ whole genome shotgun (WGS) entry which is preliminary data.</text>
</comment>
<dbReference type="EMBL" id="BAABBV010000001">
    <property type="protein sequence ID" value="GAA4162731.1"/>
    <property type="molecule type" value="Genomic_DNA"/>
</dbReference>
<feature type="region of interest" description="Disordered" evidence="6">
    <location>
        <begin position="715"/>
        <end position="747"/>
    </location>
</feature>
<dbReference type="InterPro" id="IPR007630">
    <property type="entry name" value="RNA_pol_sigma70_r4"/>
</dbReference>
<dbReference type="RefSeq" id="WP_344791837.1">
    <property type="nucleotide sequence ID" value="NZ_BAABBV010000001.1"/>
</dbReference>
<dbReference type="SUPFAM" id="SSF88659">
    <property type="entry name" value="Sigma3 and sigma4 domains of RNA polymerase sigma factors"/>
    <property type="match status" value="2"/>
</dbReference>
<dbReference type="PROSITE" id="PS00715">
    <property type="entry name" value="SIGMA70_1"/>
    <property type="match status" value="1"/>
</dbReference>
<reference evidence="8" key="1">
    <citation type="journal article" date="2014" name="Int. J. Syst. Evol. Microbiol.">
        <title>Complete genome of a new Firmicutes species belonging to the dominant human colonic microbiota ('Ruminococcus bicirculans') reveals two chromosomes and a selective capacity to utilize plant glucans.</title>
        <authorList>
            <consortium name="NISC Comparative Sequencing Program"/>
            <person name="Wegmann U."/>
            <person name="Louis P."/>
            <person name="Goesmann A."/>
            <person name="Henrissat B."/>
            <person name="Duncan S.H."/>
            <person name="Flint H.J."/>
        </authorList>
    </citation>
    <scope>NUCLEOTIDE SEQUENCE</scope>
    <source>
        <strain evidence="8">JCM 17590</strain>
    </source>
</reference>
<dbReference type="InterPro" id="IPR009042">
    <property type="entry name" value="RNA_pol_sigma70_r1_2"/>
</dbReference>
<accession>A0ABP7ZLU8</accession>
<feature type="compositionally biased region" description="Low complexity" evidence="6">
    <location>
        <begin position="396"/>
        <end position="407"/>
    </location>
</feature>
<evidence type="ECO:0000256" key="6">
    <source>
        <dbReference type="SAM" id="MobiDB-lite"/>
    </source>
</evidence>
<dbReference type="InterPro" id="IPR013324">
    <property type="entry name" value="RNA_pol_sigma_r3/r4-like"/>
</dbReference>
<feature type="domain" description="RNA polymerase sigma-70" evidence="7">
    <location>
        <begin position="121"/>
        <end position="134"/>
    </location>
</feature>
<dbReference type="Pfam" id="PF04539">
    <property type="entry name" value="Sigma70_r3"/>
    <property type="match status" value="1"/>
</dbReference>
<comment type="similarity">
    <text evidence="1">Belongs to the sigma-70 factor family.</text>
</comment>
<evidence type="ECO:0000256" key="2">
    <source>
        <dbReference type="ARBA" id="ARBA00023015"/>
    </source>
</evidence>
<evidence type="ECO:0000256" key="1">
    <source>
        <dbReference type="ARBA" id="ARBA00007788"/>
    </source>
</evidence>
<dbReference type="SUPFAM" id="SSF88946">
    <property type="entry name" value="Sigma2 domain of RNA polymerase sigma factors"/>
    <property type="match status" value="1"/>
</dbReference>
<dbReference type="InterPro" id="IPR007624">
    <property type="entry name" value="RNA_pol_sigma70_r3"/>
</dbReference>
<keyword evidence="5" id="KW-0804">Transcription</keyword>
<name>A0ABP7ZLU8_9MICO</name>
<dbReference type="Proteomes" id="UP001415169">
    <property type="component" value="Unassembled WGS sequence"/>
</dbReference>
<dbReference type="Pfam" id="PF04545">
    <property type="entry name" value="Sigma70_r4"/>
    <property type="match status" value="1"/>
</dbReference>
<organism evidence="8 9">
    <name type="scientific">Gryllotalpicola daejeonensis</name>
    <dbReference type="NCBI Taxonomy" id="993087"/>
    <lineage>
        <taxon>Bacteria</taxon>
        <taxon>Bacillati</taxon>
        <taxon>Actinomycetota</taxon>
        <taxon>Actinomycetes</taxon>
        <taxon>Micrococcales</taxon>
        <taxon>Microbacteriaceae</taxon>
        <taxon>Gryllotalpicola</taxon>
    </lineage>
</organism>
<keyword evidence="4" id="KW-0238">DNA-binding</keyword>
<dbReference type="PRINTS" id="PR00046">
    <property type="entry name" value="SIGMA70FCT"/>
</dbReference>
<reference evidence="8" key="2">
    <citation type="submission" date="2023-12" db="EMBL/GenBank/DDBJ databases">
        <authorList>
            <person name="Sun Q."/>
            <person name="Inoue M."/>
        </authorList>
    </citation>
    <scope>NUCLEOTIDE SEQUENCE</scope>
    <source>
        <strain evidence="8">JCM 17590</strain>
    </source>
</reference>
<feature type="region of interest" description="Disordered" evidence="6">
    <location>
        <begin position="573"/>
        <end position="598"/>
    </location>
</feature>
<dbReference type="Gene3D" id="1.10.10.10">
    <property type="entry name" value="Winged helix-like DNA-binding domain superfamily/Winged helix DNA-binding domain"/>
    <property type="match status" value="2"/>
</dbReference>
<evidence type="ECO:0000313" key="8">
    <source>
        <dbReference type="EMBL" id="GAA4162731.1"/>
    </source>
</evidence>
<feature type="region of interest" description="Disordered" evidence="6">
    <location>
        <begin position="380"/>
        <end position="455"/>
    </location>
</feature>
<dbReference type="NCBIfam" id="TIGR02937">
    <property type="entry name" value="sigma70-ECF"/>
    <property type="match status" value="1"/>
</dbReference>
<evidence type="ECO:0000259" key="7">
    <source>
        <dbReference type="PROSITE" id="PS00715"/>
    </source>
</evidence>
<feature type="compositionally biased region" description="Polar residues" evidence="6">
    <location>
        <begin position="734"/>
        <end position="747"/>
    </location>
</feature>
<evidence type="ECO:0000256" key="5">
    <source>
        <dbReference type="ARBA" id="ARBA00023163"/>
    </source>
</evidence>
<keyword evidence="3" id="KW-0731">Sigma factor</keyword>
<evidence type="ECO:0000256" key="4">
    <source>
        <dbReference type="ARBA" id="ARBA00023125"/>
    </source>
</evidence>
<keyword evidence="2" id="KW-0805">Transcription regulation</keyword>
<dbReference type="Gene3D" id="1.10.601.10">
    <property type="entry name" value="RNA Polymerase Primary Sigma Factor"/>
    <property type="match status" value="2"/>
</dbReference>
<dbReference type="InterPro" id="IPR007627">
    <property type="entry name" value="RNA_pol_sigma70_r2"/>
</dbReference>